<proteinExistence type="predicted"/>
<dbReference type="EMBL" id="KX443398">
    <property type="protein sequence ID" value="ARX59606.1"/>
    <property type="molecule type" value="Genomic_DNA"/>
</dbReference>
<keyword evidence="3" id="KW-0614">Plasmid</keyword>
<evidence type="ECO:0000313" key="2">
    <source>
        <dbReference type="EMBL" id="ARX59749.1"/>
    </source>
</evidence>
<protein>
    <submittedName>
        <fullName evidence="3">Uncharacterized protein</fullName>
    </submittedName>
</protein>
<evidence type="ECO:0000313" key="1">
    <source>
        <dbReference type="EMBL" id="ARX59606.1"/>
    </source>
</evidence>
<gene>
    <name evidence="1" type="ORF">pVAPN1204_0002</name>
    <name evidence="2" type="ORF">pVAPN1354_0002</name>
    <name evidence="3" type="ORF">pVAPN1557_0002</name>
</gene>
<evidence type="ECO:0000313" key="3">
    <source>
        <dbReference type="EMBL" id="ARX59896.1"/>
    </source>
</evidence>
<organism evidence="3">
    <name type="scientific">Rhodococcus hoagii</name>
    <name type="common">Corynebacterium equii</name>
    <dbReference type="NCBI Taxonomy" id="43767"/>
    <lineage>
        <taxon>Bacteria</taxon>
        <taxon>Bacillati</taxon>
        <taxon>Actinomycetota</taxon>
        <taxon>Actinomycetes</taxon>
        <taxon>Mycobacteriales</taxon>
        <taxon>Nocardiaceae</taxon>
        <taxon>Prescottella</taxon>
    </lineage>
</organism>
<dbReference type="AlphaFoldDB" id="A0A1Z1UYM1"/>
<geneLocation type="plasmid" evidence="3">
    <name>pVAPN1557</name>
</geneLocation>
<geneLocation type="plasmid" evidence="1">
    <name>pVAPN1204</name>
</geneLocation>
<geneLocation type="plasmid" evidence="2">
    <name>pVAPN1354</name>
</geneLocation>
<dbReference type="EMBL" id="KX443400">
    <property type="protein sequence ID" value="ARX59896.1"/>
    <property type="molecule type" value="Genomic_DNA"/>
</dbReference>
<accession>A0A1Z1UYM1</accession>
<dbReference type="EMBL" id="KX443399">
    <property type="protein sequence ID" value="ARX59749.1"/>
    <property type="molecule type" value="Genomic_DNA"/>
</dbReference>
<reference evidence="3" key="1">
    <citation type="journal article" date="2017" name="Genome Biol. Evol.">
        <title>Comparative Genomics of Rhodococcus equi Virulence Plasmids Indicates Host-Driven Evolution of the vap Pathogenicity Island.</title>
        <authorList>
            <person name="MacArthur I."/>
            <person name="Anastasi E."/>
            <person name="Alvarez S."/>
            <person name="Scortti M."/>
            <person name="Vazquez-Boland J.A."/>
        </authorList>
    </citation>
    <scope>NUCLEOTIDE SEQUENCE</scope>
    <source>
        <strain evidence="1">PAM1204</strain>
        <strain evidence="2">PAM1354</strain>
        <strain evidence="3">PAM1557</strain>
        <plasmid evidence="1">pVAPN1204</plasmid>
        <plasmid evidence="2">pVAPN1354</plasmid>
        <plasmid evidence="3">pVAPN1557</plasmid>
    </source>
</reference>
<sequence length="37" mass="4605">MGGDWPWFVWLMWPPFFNERDWQWATDNAPCWLTLTC</sequence>
<name>A0A1Z1UYM1_RHOHA</name>